<evidence type="ECO:0000313" key="6">
    <source>
        <dbReference type="Proteomes" id="UP001275084"/>
    </source>
</evidence>
<dbReference type="InterPro" id="IPR007219">
    <property type="entry name" value="XnlR_reg_dom"/>
</dbReference>
<dbReference type="GO" id="GO:0000981">
    <property type="term" value="F:DNA-binding transcription factor activity, RNA polymerase II-specific"/>
    <property type="evidence" value="ECO:0007669"/>
    <property type="project" value="InterPro"/>
</dbReference>
<dbReference type="InterPro" id="IPR036864">
    <property type="entry name" value="Zn2-C6_fun-type_DNA-bd_sf"/>
</dbReference>
<gene>
    <name evidence="5" type="ORF">B0T25DRAFT_497311</name>
</gene>
<dbReference type="SUPFAM" id="SSF57701">
    <property type="entry name" value="Zn2/Cys6 DNA-binding domain"/>
    <property type="match status" value="1"/>
</dbReference>
<accession>A0AAJ0MFN8</accession>
<dbReference type="InterPro" id="IPR001138">
    <property type="entry name" value="Zn2Cys6_DnaBD"/>
</dbReference>
<sequence length="749" mass="83547">MAQPAHLRRNGMLQSCEQCRKTKVKCDHSTPKCGRCLSRNLGCVYEAAPMTRRFRAARFDQSESGRVHVSYQPCCLHSRKAVANVSPGNRSSLQPSPHAPTPTPLISPSLNAGQAIEITTPPVQTGGFVGPGSYRTLAADDGNMQRDFDGSGTTGSPGTTIHTVDRKRLDLGMQVIDFILEHSVLLQNLMHHIYDVIRMPIVPHKVMLPAVEMLSASIGIPEMNDVDAKLRTVVRIFQSSYQPIHGGMLATADQVCHSVTGENLRWETIGNILAMASLSLLHIRPHDFALFDPERRSKQSLVQPFHKITDTLISLTSVSPIVNELGVCLKYNQLLLALYRFGDSSQHLYSIFMELTSTIYSTGMHQDTAGGPTEYPGFMHQWRRRCFTAVYSMDKTIATRLGRPPLIHRNYCVLDAPLDFDDDSLTGPSLEHELLKLNGHGWNTDGRRRTTTYMRLRYLLATVREKILELYLGVNSGGADSQGKVQILLEQLQSIWNTCPDCVKYSPAVWGSSEKPHDIWFLLLFYLDYLYSIFLLFRFNAREGQSQGSIELLLSAAKDVLSVVLVFNEQREIMREVRSDFSAVVSCWLLRLAANTTPLTNFNMQFLPYGLPCADILAVELLHRPSSFVLHAGPTPGPDLGGRPRLLRAEVIRALTVYVSCLSWMTGKGGNSLEFSRDVQGRLTQILDQIIDTPTSANINSSALAEMDPGIHGSECLEPPTANLNQFLFDWDTSMYLDSQLDLFSQSLM</sequence>
<reference evidence="5" key="2">
    <citation type="submission" date="2023-06" db="EMBL/GenBank/DDBJ databases">
        <authorList>
            <consortium name="Lawrence Berkeley National Laboratory"/>
            <person name="Haridas S."/>
            <person name="Hensen N."/>
            <person name="Bonometti L."/>
            <person name="Westerberg I."/>
            <person name="Brannstrom I.O."/>
            <person name="Guillou S."/>
            <person name="Cros-Aarteil S."/>
            <person name="Calhoun S."/>
            <person name="Kuo A."/>
            <person name="Mondo S."/>
            <person name="Pangilinan J."/>
            <person name="Riley R."/>
            <person name="Labutti K."/>
            <person name="Andreopoulos B."/>
            <person name="Lipzen A."/>
            <person name="Chen C."/>
            <person name="Yanf M."/>
            <person name="Daum C."/>
            <person name="Ng V."/>
            <person name="Clum A."/>
            <person name="Steindorff A."/>
            <person name="Ohm R."/>
            <person name="Martin F."/>
            <person name="Silar P."/>
            <person name="Natvig D."/>
            <person name="Lalanne C."/>
            <person name="Gautier V."/>
            <person name="Ament-Velasquez S.L."/>
            <person name="Kruys A."/>
            <person name="Hutchinson M.I."/>
            <person name="Powell A.J."/>
            <person name="Barry K."/>
            <person name="Miller A.N."/>
            <person name="Grigoriev I.V."/>
            <person name="Debuchy R."/>
            <person name="Gladieux P."/>
            <person name="Thoren M.H."/>
            <person name="Johannesson H."/>
        </authorList>
    </citation>
    <scope>NUCLEOTIDE SEQUENCE</scope>
    <source>
        <strain evidence="5">CBS 955.72</strain>
    </source>
</reference>
<keyword evidence="6" id="KW-1185">Reference proteome</keyword>
<protein>
    <recommendedName>
        <fullName evidence="4">Zn(2)-C6 fungal-type domain-containing protein</fullName>
    </recommendedName>
</protein>
<comment type="subcellular location">
    <subcellularLocation>
        <location evidence="1">Nucleus</location>
    </subcellularLocation>
</comment>
<evidence type="ECO:0000256" key="1">
    <source>
        <dbReference type="ARBA" id="ARBA00004123"/>
    </source>
</evidence>
<name>A0AAJ0MFN8_9PEZI</name>
<evidence type="ECO:0000256" key="3">
    <source>
        <dbReference type="ARBA" id="ARBA00023242"/>
    </source>
</evidence>
<evidence type="ECO:0000256" key="2">
    <source>
        <dbReference type="ARBA" id="ARBA00022723"/>
    </source>
</evidence>
<comment type="caution">
    <text evidence="5">The sequence shown here is derived from an EMBL/GenBank/DDBJ whole genome shotgun (WGS) entry which is preliminary data.</text>
</comment>
<dbReference type="PANTHER" id="PTHR31001:SF61">
    <property type="entry name" value="ZN(II)2CYS6 TRANSCRIPTION FACTOR (EUROFUNG)"/>
    <property type="match status" value="1"/>
</dbReference>
<dbReference type="PROSITE" id="PS50048">
    <property type="entry name" value="ZN2_CY6_FUNGAL_2"/>
    <property type="match status" value="1"/>
</dbReference>
<dbReference type="GO" id="GO:0003677">
    <property type="term" value="F:DNA binding"/>
    <property type="evidence" value="ECO:0007669"/>
    <property type="project" value="InterPro"/>
</dbReference>
<dbReference type="EMBL" id="JAUIQD010000003">
    <property type="protein sequence ID" value="KAK3356638.1"/>
    <property type="molecule type" value="Genomic_DNA"/>
</dbReference>
<dbReference type="GO" id="GO:0008270">
    <property type="term" value="F:zinc ion binding"/>
    <property type="evidence" value="ECO:0007669"/>
    <property type="project" value="InterPro"/>
</dbReference>
<dbReference type="PANTHER" id="PTHR31001">
    <property type="entry name" value="UNCHARACTERIZED TRANSCRIPTIONAL REGULATORY PROTEIN"/>
    <property type="match status" value="1"/>
</dbReference>
<dbReference type="PROSITE" id="PS00463">
    <property type="entry name" value="ZN2_CY6_FUNGAL_1"/>
    <property type="match status" value="1"/>
</dbReference>
<keyword evidence="2" id="KW-0479">Metal-binding</keyword>
<evidence type="ECO:0000259" key="4">
    <source>
        <dbReference type="PROSITE" id="PS50048"/>
    </source>
</evidence>
<organism evidence="5 6">
    <name type="scientific">Lasiosphaeria hispida</name>
    <dbReference type="NCBI Taxonomy" id="260671"/>
    <lineage>
        <taxon>Eukaryota</taxon>
        <taxon>Fungi</taxon>
        <taxon>Dikarya</taxon>
        <taxon>Ascomycota</taxon>
        <taxon>Pezizomycotina</taxon>
        <taxon>Sordariomycetes</taxon>
        <taxon>Sordariomycetidae</taxon>
        <taxon>Sordariales</taxon>
        <taxon>Lasiosphaeriaceae</taxon>
        <taxon>Lasiosphaeria</taxon>
    </lineage>
</organism>
<dbReference type="Pfam" id="PF00172">
    <property type="entry name" value="Zn_clus"/>
    <property type="match status" value="1"/>
</dbReference>
<dbReference type="CDD" id="cd00067">
    <property type="entry name" value="GAL4"/>
    <property type="match status" value="1"/>
</dbReference>
<evidence type="ECO:0000313" key="5">
    <source>
        <dbReference type="EMBL" id="KAK3356638.1"/>
    </source>
</evidence>
<reference evidence="5" key="1">
    <citation type="journal article" date="2023" name="Mol. Phylogenet. Evol.">
        <title>Genome-scale phylogeny and comparative genomics of the fungal order Sordariales.</title>
        <authorList>
            <person name="Hensen N."/>
            <person name="Bonometti L."/>
            <person name="Westerberg I."/>
            <person name="Brannstrom I.O."/>
            <person name="Guillou S."/>
            <person name="Cros-Aarteil S."/>
            <person name="Calhoun S."/>
            <person name="Haridas S."/>
            <person name="Kuo A."/>
            <person name="Mondo S."/>
            <person name="Pangilinan J."/>
            <person name="Riley R."/>
            <person name="LaButti K."/>
            <person name="Andreopoulos B."/>
            <person name="Lipzen A."/>
            <person name="Chen C."/>
            <person name="Yan M."/>
            <person name="Daum C."/>
            <person name="Ng V."/>
            <person name="Clum A."/>
            <person name="Steindorff A."/>
            <person name="Ohm R.A."/>
            <person name="Martin F."/>
            <person name="Silar P."/>
            <person name="Natvig D.O."/>
            <person name="Lalanne C."/>
            <person name="Gautier V."/>
            <person name="Ament-Velasquez S.L."/>
            <person name="Kruys A."/>
            <person name="Hutchinson M.I."/>
            <person name="Powell A.J."/>
            <person name="Barry K."/>
            <person name="Miller A.N."/>
            <person name="Grigoriev I.V."/>
            <person name="Debuchy R."/>
            <person name="Gladieux P."/>
            <person name="Hiltunen Thoren M."/>
            <person name="Johannesson H."/>
        </authorList>
    </citation>
    <scope>NUCLEOTIDE SEQUENCE</scope>
    <source>
        <strain evidence="5">CBS 955.72</strain>
    </source>
</reference>
<dbReference type="InterPro" id="IPR050613">
    <property type="entry name" value="Sec_Metabolite_Reg"/>
</dbReference>
<dbReference type="Proteomes" id="UP001275084">
    <property type="component" value="Unassembled WGS sequence"/>
</dbReference>
<dbReference type="Gene3D" id="4.10.240.10">
    <property type="entry name" value="Zn(2)-C6 fungal-type DNA-binding domain"/>
    <property type="match status" value="1"/>
</dbReference>
<dbReference type="AlphaFoldDB" id="A0AAJ0MFN8"/>
<dbReference type="CDD" id="cd12148">
    <property type="entry name" value="fungal_TF_MHR"/>
    <property type="match status" value="1"/>
</dbReference>
<dbReference type="Pfam" id="PF04082">
    <property type="entry name" value="Fungal_trans"/>
    <property type="match status" value="1"/>
</dbReference>
<feature type="domain" description="Zn(2)-C6 fungal-type" evidence="4">
    <location>
        <begin position="15"/>
        <end position="45"/>
    </location>
</feature>
<dbReference type="SMART" id="SM00066">
    <property type="entry name" value="GAL4"/>
    <property type="match status" value="1"/>
</dbReference>
<proteinExistence type="predicted"/>
<keyword evidence="3" id="KW-0539">Nucleus</keyword>
<dbReference type="GO" id="GO:0005634">
    <property type="term" value="C:nucleus"/>
    <property type="evidence" value="ECO:0007669"/>
    <property type="project" value="UniProtKB-SubCell"/>
</dbReference>
<dbReference type="GO" id="GO:0006351">
    <property type="term" value="P:DNA-templated transcription"/>
    <property type="evidence" value="ECO:0007669"/>
    <property type="project" value="InterPro"/>
</dbReference>